<evidence type="ECO:0000256" key="2">
    <source>
        <dbReference type="SAM" id="Coils"/>
    </source>
</evidence>
<protein>
    <submittedName>
        <fullName evidence="3">Flagellar biosynthesis/type III secretory pathway chaperone</fullName>
    </submittedName>
</protein>
<gene>
    <name evidence="3" type="ORF">J2Z83_003311</name>
</gene>
<accession>A0ABS4IJS1</accession>
<dbReference type="RefSeq" id="WP_209464241.1">
    <property type="nucleotide sequence ID" value="NZ_CP110224.1"/>
</dbReference>
<proteinExistence type="predicted"/>
<evidence type="ECO:0000256" key="1">
    <source>
        <dbReference type="ARBA" id="ARBA00022795"/>
    </source>
</evidence>
<keyword evidence="3" id="KW-0966">Cell projection</keyword>
<sequence length="163" mass="18738">MSVETILEKLQNLVNIHEELVAISKQKTEVVKEGSVENLQALLVKERKQIRVLEKEEKSRQEAVETWLFKNELPSNDVTITRMLEIVSDQKEKQELEQATINLTQIITELKQQEQLNLSLINQSMQFVQLSIDTLQPSITNINYGNKQQDSGAMKRSVFDSQA</sequence>
<organism evidence="3 4">
    <name type="scientific">Virgibacillus natechei</name>
    <dbReference type="NCBI Taxonomy" id="1216297"/>
    <lineage>
        <taxon>Bacteria</taxon>
        <taxon>Bacillati</taxon>
        <taxon>Bacillota</taxon>
        <taxon>Bacilli</taxon>
        <taxon>Bacillales</taxon>
        <taxon>Bacillaceae</taxon>
        <taxon>Virgibacillus</taxon>
    </lineage>
</organism>
<keyword evidence="1" id="KW-1005">Bacterial flagellum biogenesis</keyword>
<keyword evidence="4" id="KW-1185">Reference proteome</keyword>
<keyword evidence="3" id="KW-0969">Cilium</keyword>
<dbReference type="InterPro" id="IPR007809">
    <property type="entry name" value="FlgN-like"/>
</dbReference>
<keyword evidence="3" id="KW-0282">Flagellum</keyword>
<dbReference type="Pfam" id="PF05130">
    <property type="entry name" value="FlgN"/>
    <property type="match status" value="1"/>
</dbReference>
<name>A0ABS4IJS1_9BACI</name>
<reference evidence="3 4" key="1">
    <citation type="submission" date="2021-03" db="EMBL/GenBank/DDBJ databases">
        <title>Genomic Encyclopedia of Type Strains, Phase IV (KMG-IV): sequencing the most valuable type-strain genomes for metagenomic binning, comparative biology and taxonomic classification.</title>
        <authorList>
            <person name="Goeker M."/>
        </authorList>
    </citation>
    <scope>NUCLEOTIDE SEQUENCE [LARGE SCALE GENOMIC DNA]</scope>
    <source>
        <strain evidence="3 4">DSM 25609</strain>
    </source>
</reference>
<dbReference type="SUPFAM" id="SSF140566">
    <property type="entry name" value="FlgN-like"/>
    <property type="match status" value="1"/>
</dbReference>
<comment type="caution">
    <text evidence="3">The sequence shown here is derived from an EMBL/GenBank/DDBJ whole genome shotgun (WGS) entry which is preliminary data.</text>
</comment>
<keyword evidence="2" id="KW-0175">Coiled coil</keyword>
<evidence type="ECO:0000313" key="3">
    <source>
        <dbReference type="EMBL" id="MBP1971172.1"/>
    </source>
</evidence>
<dbReference type="InterPro" id="IPR036679">
    <property type="entry name" value="FlgN-like_sf"/>
</dbReference>
<dbReference type="EMBL" id="JAGGKX010000022">
    <property type="protein sequence ID" value="MBP1971172.1"/>
    <property type="molecule type" value="Genomic_DNA"/>
</dbReference>
<dbReference type="Gene3D" id="1.20.58.300">
    <property type="entry name" value="FlgN-like"/>
    <property type="match status" value="1"/>
</dbReference>
<feature type="coiled-coil region" evidence="2">
    <location>
        <begin position="7"/>
        <end position="56"/>
    </location>
</feature>
<dbReference type="Proteomes" id="UP001519345">
    <property type="component" value="Unassembled WGS sequence"/>
</dbReference>
<evidence type="ECO:0000313" key="4">
    <source>
        <dbReference type="Proteomes" id="UP001519345"/>
    </source>
</evidence>